<evidence type="ECO:0000313" key="1">
    <source>
        <dbReference type="EMBL" id="KAA6413101.1"/>
    </source>
</evidence>
<comment type="caution">
    <text evidence="1">The sequence shown here is derived from an EMBL/GenBank/DDBJ whole genome shotgun (WGS) entry which is preliminary data.</text>
</comment>
<protein>
    <submittedName>
        <fullName evidence="1">Uncharacterized protein</fullName>
    </submittedName>
</protein>
<sequence length="152" mass="17578">MDPRPASIAELREAASTIFSMQDLKSLIWVGVHCHFAYSEQDEPPSGGHNDDVDIVTVWDPNTYGAWRSRYVDRHIHLEQRLHQAWKREIYPLDITEGKLSDNRHTDAMLCSRTIYGSAQDQLVTKLRKEARAVVDQELDFCVRVSRKIKEV</sequence>
<evidence type="ECO:0000313" key="2">
    <source>
        <dbReference type="Proteomes" id="UP000324767"/>
    </source>
</evidence>
<dbReference type="Proteomes" id="UP000324767">
    <property type="component" value="Unassembled WGS sequence"/>
</dbReference>
<name>A0A5M8PVL4_9LECA</name>
<organism evidence="1 2">
    <name type="scientific">Lasallia pustulata</name>
    <dbReference type="NCBI Taxonomy" id="136370"/>
    <lineage>
        <taxon>Eukaryota</taxon>
        <taxon>Fungi</taxon>
        <taxon>Dikarya</taxon>
        <taxon>Ascomycota</taxon>
        <taxon>Pezizomycotina</taxon>
        <taxon>Lecanoromycetes</taxon>
        <taxon>OSLEUM clade</taxon>
        <taxon>Umbilicariomycetidae</taxon>
        <taxon>Umbilicariales</taxon>
        <taxon>Umbilicariaceae</taxon>
        <taxon>Lasallia</taxon>
    </lineage>
</organism>
<dbReference type="AlphaFoldDB" id="A0A5M8PVL4"/>
<dbReference type="EMBL" id="VXIT01000004">
    <property type="protein sequence ID" value="KAA6413101.1"/>
    <property type="molecule type" value="Genomic_DNA"/>
</dbReference>
<dbReference type="OrthoDB" id="5149641at2759"/>
<gene>
    <name evidence="1" type="ORF">FRX48_02845</name>
</gene>
<proteinExistence type="predicted"/>
<reference evidence="1 2" key="1">
    <citation type="submission" date="2019-09" db="EMBL/GenBank/DDBJ databases">
        <title>The hologenome of the rock-dwelling lichen Lasallia pustulata.</title>
        <authorList>
            <person name="Greshake Tzovaras B."/>
            <person name="Segers F."/>
            <person name="Bicker A."/>
            <person name="Dal Grande F."/>
            <person name="Otte J."/>
            <person name="Hankeln T."/>
            <person name="Schmitt I."/>
            <person name="Ebersberger I."/>
        </authorList>
    </citation>
    <scope>NUCLEOTIDE SEQUENCE [LARGE SCALE GENOMIC DNA]</scope>
    <source>
        <strain evidence="1">A1-1</strain>
    </source>
</reference>
<accession>A0A5M8PVL4</accession>